<proteinExistence type="predicted"/>
<keyword evidence="2" id="KW-1185">Reference proteome</keyword>
<evidence type="ECO:0000313" key="2">
    <source>
        <dbReference type="Proteomes" id="UP001223520"/>
    </source>
</evidence>
<dbReference type="Proteomes" id="UP001223520">
    <property type="component" value="Chromosome"/>
</dbReference>
<dbReference type="RefSeq" id="WP_281485033.1">
    <property type="nucleotide sequence ID" value="NZ_CP124543.1"/>
</dbReference>
<organism evidence="1 2">
    <name type="scientific">Halotia branconii CENA392</name>
    <dbReference type="NCBI Taxonomy" id="1539056"/>
    <lineage>
        <taxon>Bacteria</taxon>
        <taxon>Bacillati</taxon>
        <taxon>Cyanobacteriota</taxon>
        <taxon>Cyanophyceae</taxon>
        <taxon>Nostocales</taxon>
        <taxon>Nodulariaceae</taxon>
        <taxon>Halotia</taxon>
    </lineage>
</organism>
<name>A0AAJ6NW24_9CYAN</name>
<gene>
    <name evidence="1" type="ORF">QI031_10040</name>
</gene>
<dbReference type="EMBL" id="CP124543">
    <property type="protein sequence ID" value="WGV27793.1"/>
    <property type="molecule type" value="Genomic_DNA"/>
</dbReference>
<reference evidence="1 2" key="1">
    <citation type="journal article" date="2023" name="Limnol Oceanogr Lett">
        <title>Environmental adaptations by the intertidal Antarctic cyanobacterium Halotia branconii CENA392 as revealed using long-read genome sequencing.</title>
        <authorList>
            <person name="Dextro R.B."/>
            <person name="Delbaje E."/>
            <person name="Freitas P.N.N."/>
            <person name="Geraldes V."/>
            <person name="Pinto E."/>
            <person name="Long P.F."/>
            <person name="Fiore M.F."/>
        </authorList>
    </citation>
    <scope>NUCLEOTIDE SEQUENCE [LARGE SCALE GENOMIC DNA]</scope>
    <source>
        <strain evidence="1 2">CENA392</strain>
    </source>
</reference>
<sequence>MNRFYECNILVGLIPIVYEDALIILGLNAKNKRQTALRVTFSTRRYVLSEAMPQALQQFLMGNHCVGRVPKALRPCGSPTCRKCHRLVASAVETPKTELLYQVRQVRQEIRN</sequence>
<accession>A0AAJ6NW24</accession>
<protein>
    <submittedName>
        <fullName evidence="1">Uncharacterized protein</fullName>
    </submittedName>
</protein>
<dbReference type="AlphaFoldDB" id="A0AAJ6NW24"/>
<evidence type="ECO:0000313" key="1">
    <source>
        <dbReference type="EMBL" id="WGV27793.1"/>
    </source>
</evidence>
<dbReference type="KEGG" id="hbq:QI031_10040"/>